<comment type="caution">
    <text evidence="2">The sequence shown here is derived from an EMBL/GenBank/DDBJ whole genome shotgun (WGS) entry which is preliminary data.</text>
</comment>
<dbReference type="OrthoDB" id="2289948at2759"/>
<keyword evidence="3" id="KW-1185">Reference proteome</keyword>
<reference evidence="2 3" key="1">
    <citation type="submission" date="2016-07" db="EMBL/GenBank/DDBJ databases">
        <title>Pervasive Adenine N6-methylation of Active Genes in Fungi.</title>
        <authorList>
            <consortium name="DOE Joint Genome Institute"/>
            <person name="Mondo S.J."/>
            <person name="Dannebaum R.O."/>
            <person name="Kuo R.C."/>
            <person name="Labutti K."/>
            <person name="Haridas S."/>
            <person name="Kuo A."/>
            <person name="Salamov A."/>
            <person name="Ahrendt S.R."/>
            <person name="Lipzen A."/>
            <person name="Sullivan W."/>
            <person name="Andreopoulos W.B."/>
            <person name="Clum A."/>
            <person name="Lindquist E."/>
            <person name="Daum C."/>
            <person name="Ramamoorthy G.K."/>
            <person name="Gryganskyi A."/>
            <person name="Culley D."/>
            <person name="Magnuson J.K."/>
            <person name="James T.Y."/>
            <person name="O'Malley M.A."/>
            <person name="Stajich J.E."/>
            <person name="Spatafora J.W."/>
            <person name="Visel A."/>
            <person name="Grigoriev I.V."/>
        </authorList>
    </citation>
    <scope>NUCLEOTIDE SEQUENCE [LARGE SCALE GENOMIC DNA]</scope>
    <source>
        <strain evidence="2 3">NRRL 3301</strain>
    </source>
</reference>
<name>A0A1X2G3N3_9FUNG</name>
<proteinExistence type="predicted"/>
<organism evidence="2 3">
    <name type="scientific">Hesseltinella vesiculosa</name>
    <dbReference type="NCBI Taxonomy" id="101127"/>
    <lineage>
        <taxon>Eukaryota</taxon>
        <taxon>Fungi</taxon>
        <taxon>Fungi incertae sedis</taxon>
        <taxon>Mucoromycota</taxon>
        <taxon>Mucoromycotina</taxon>
        <taxon>Mucoromycetes</taxon>
        <taxon>Mucorales</taxon>
        <taxon>Cunninghamellaceae</taxon>
        <taxon>Hesseltinella</taxon>
    </lineage>
</organism>
<dbReference type="Proteomes" id="UP000242146">
    <property type="component" value="Unassembled WGS sequence"/>
</dbReference>
<accession>A0A1X2G3N3</accession>
<dbReference type="AlphaFoldDB" id="A0A1X2G3N3"/>
<dbReference type="EMBL" id="MCGT01000051">
    <property type="protein sequence ID" value="ORX44002.1"/>
    <property type="molecule type" value="Genomic_DNA"/>
</dbReference>
<sequence>MSSIHPYGSSLQGKENEQPSWITPAFFSPALTLRLPGAWVDPTMPYQDRRFPLTQETSTILKPDPPTEDRHHMQQLKTTIATLREQAQQLEETDLVVKKSIQIVSKKRIKAIHQRRQQSQWDWCDDQEENLSGPASLDLPGLDPSEPDDWSDWEVIEQE</sequence>
<feature type="compositionally biased region" description="Acidic residues" evidence="1">
    <location>
        <begin position="145"/>
        <end position="159"/>
    </location>
</feature>
<protein>
    <submittedName>
        <fullName evidence="2">Uncharacterized protein</fullName>
    </submittedName>
</protein>
<evidence type="ECO:0000313" key="2">
    <source>
        <dbReference type="EMBL" id="ORX44002.1"/>
    </source>
</evidence>
<gene>
    <name evidence="2" type="ORF">DM01DRAFT_1340562</name>
</gene>
<evidence type="ECO:0000313" key="3">
    <source>
        <dbReference type="Proteomes" id="UP000242146"/>
    </source>
</evidence>
<evidence type="ECO:0000256" key="1">
    <source>
        <dbReference type="SAM" id="MobiDB-lite"/>
    </source>
</evidence>
<feature type="region of interest" description="Disordered" evidence="1">
    <location>
        <begin position="117"/>
        <end position="159"/>
    </location>
</feature>